<feature type="region of interest" description="Disordered" evidence="4">
    <location>
        <begin position="240"/>
        <end position="407"/>
    </location>
</feature>
<dbReference type="GO" id="GO:1990528">
    <property type="term" value="C:Rvs161p-Rvs167p complex"/>
    <property type="evidence" value="ECO:0007669"/>
    <property type="project" value="TreeGrafter"/>
</dbReference>
<evidence type="ECO:0000259" key="5">
    <source>
        <dbReference type="PROSITE" id="PS50002"/>
    </source>
</evidence>
<reference evidence="7 8" key="1">
    <citation type="journal article" date="2015" name="Fungal Genet. Biol.">
        <title>Evolution of novel wood decay mechanisms in Agaricales revealed by the genome sequences of Fistulina hepatica and Cylindrobasidium torrendii.</title>
        <authorList>
            <person name="Floudas D."/>
            <person name="Held B.W."/>
            <person name="Riley R."/>
            <person name="Nagy L.G."/>
            <person name="Koehler G."/>
            <person name="Ransdell A.S."/>
            <person name="Younus H."/>
            <person name="Chow J."/>
            <person name="Chiniquy J."/>
            <person name="Lipzen A."/>
            <person name="Tritt A."/>
            <person name="Sun H."/>
            <person name="Haridas S."/>
            <person name="LaButti K."/>
            <person name="Ohm R.A."/>
            <person name="Kues U."/>
            <person name="Blanchette R.A."/>
            <person name="Grigoriev I.V."/>
            <person name="Minto R.E."/>
            <person name="Hibbett D.S."/>
        </authorList>
    </citation>
    <scope>NUCLEOTIDE SEQUENCE [LARGE SCALE GENOMIC DNA]</scope>
    <source>
        <strain evidence="7 8">FP15055 ss-10</strain>
    </source>
</reference>
<keyword evidence="3" id="KW-0175">Coiled coil</keyword>
<dbReference type="Pfam" id="PF03114">
    <property type="entry name" value="BAR"/>
    <property type="match status" value="1"/>
</dbReference>
<dbReference type="GO" id="GO:0006897">
    <property type="term" value="P:endocytosis"/>
    <property type="evidence" value="ECO:0007669"/>
    <property type="project" value="InterPro"/>
</dbReference>
<accession>A0A0D7B647</accession>
<dbReference type="AlphaFoldDB" id="A0A0D7B647"/>
<keyword evidence="8" id="KW-1185">Reference proteome</keyword>
<proteinExistence type="predicted"/>
<dbReference type="SMART" id="SM00721">
    <property type="entry name" value="BAR"/>
    <property type="match status" value="1"/>
</dbReference>
<dbReference type="SUPFAM" id="SSF103657">
    <property type="entry name" value="BAR/IMD domain-like"/>
    <property type="match status" value="1"/>
</dbReference>
<dbReference type="PROSITE" id="PS50002">
    <property type="entry name" value="SH3"/>
    <property type="match status" value="1"/>
</dbReference>
<dbReference type="PANTHER" id="PTHR47174">
    <property type="entry name" value="BRIDGING INTEGRATOR 3"/>
    <property type="match status" value="1"/>
</dbReference>
<dbReference type="GO" id="GO:0043332">
    <property type="term" value="C:mating projection tip"/>
    <property type="evidence" value="ECO:0007669"/>
    <property type="project" value="TreeGrafter"/>
</dbReference>
<keyword evidence="1 2" id="KW-0728">SH3 domain</keyword>
<feature type="compositionally biased region" description="Basic and acidic residues" evidence="4">
    <location>
        <begin position="334"/>
        <end position="348"/>
    </location>
</feature>
<dbReference type="GO" id="GO:0008289">
    <property type="term" value="F:lipid binding"/>
    <property type="evidence" value="ECO:0007669"/>
    <property type="project" value="TreeGrafter"/>
</dbReference>
<dbReference type="InterPro" id="IPR001452">
    <property type="entry name" value="SH3_domain"/>
</dbReference>
<dbReference type="InterPro" id="IPR036028">
    <property type="entry name" value="SH3-like_dom_sf"/>
</dbReference>
<dbReference type="SUPFAM" id="SSF50044">
    <property type="entry name" value="SH3-domain"/>
    <property type="match status" value="1"/>
</dbReference>
<dbReference type="Pfam" id="PF00018">
    <property type="entry name" value="SH3_1"/>
    <property type="match status" value="1"/>
</dbReference>
<feature type="compositionally biased region" description="Polar residues" evidence="4">
    <location>
        <begin position="598"/>
        <end position="611"/>
    </location>
</feature>
<feature type="domain" description="BAR" evidence="6">
    <location>
        <begin position="14"/>
        <end position="241"/>
    </location>
</feature>
<feature type="coiled-coil region" evidence="3">
    <location>
        <begin position="128"/>
        <end position="195"/>
    </location>
</feature>
<evidence type="ECO:0000313" key="8">
    <source>
        <dbReference type="Proteomes" id="UP000054007"/>
    </source>
</evidence>
<evidence type="ECO:0000256" key="1">
    <source>
        <dbReference type="ARBA" id="ARBA00022443"/>
    </source>
</evidence>
<dbReference type="InterPro" id="IPR027267">
    <property type="entry name" value="AH/BAR_dom_sf"/>
</dbReference>
<dbReference type="EMBL" id="KN880581">
    <property type="protein sequence ID" value="KIY65664.1"/>
    <property type="molecule type" value="Genomic_DNA"/>
</dbReference>
<evidence type="ECO:0000259" key="6">
    <source>
        <dbReference type="PROSITE" id="PS51021"/>
    </source>
</evidence>
<dbReference type="Gene3D" id="2.30.30.40">
    <property type="entry name" value="SH3 Domains"/>
    <property type="match status" value="1"/>
</dbReference>
<dbReference type="CDD" id="cd00174">
    <property type="entry name" value="SH3"/>
    <property type="match status" value="1"/>
</dbReference>
<dbReference type="OrthoDB" id="10263741at2759"/>
<protein>
    <submittedName>
        <fullName evidence="7">BAR-domain-containing protein</fullName>
    </submittedName>
</protein>
<dbReference type="STRING" id="1314674.A0A0D7B647"/>
<evidence type="ECO:0000256" key="3">
    <source>
        <dbReference type="SAM" id="Coils"/>
    </source>
</evidence>
<dbReference type="GO" id="GO:0097320">
    <property type="term" value="P:plasma membrane tubulation"/>
    <property type="evidence" value="ECO:0007669"/>
    <property type="project" value="TreeGrafter"/>
</dbReference>
<feature type="domain" description="SH3" evidence="5">
    <location>
        <begin position="412"/>
        <end position="470"/>
    </location>
</feature>
<dbReference type="InterPro" id="IPR004148">
    <property type="entry name" value="BAR_dom"/>
</dbReference>
<evidence type="ECO:0000256" key="4">
    <source>
        <dbReference type="SAM" id="MobiDB-lite"/>
    </source>
</evidence>
<dbReference type="GO" id="GO:0030479">
    <property type="term" value="C:actin cortical patch"/>
    <property type="evidence" value="ECO:0007669"/>
    <property type="project" value="TreeGrafter"/>
</dbReference>
<dbReference type="GO" id="GO:0031097">
    <property type="term" value="C:medial cortex"/>
    <property type="evidence" value="ECO:0007669"/>
    <property type="project" value="TreeGrafter"/>
</dbReference>
<dbReference type="PANTHER" id="PTHR47174:SF2">
    <property type="entry name" value="SH3 DOMAIN SIGNALLING PROTEIN (AFU_ORTHOLOGUE AFUA_5G07670)"/>
    <property type="match status" value="1"/>
</dbReference>
<name>A0A0D7B647_9AGAR</name>
<feature type="compositionally biased region" description="Basic residues" evidence="4">
    <location>
        <begin position="268"/>
        <end position="278"/>
    </location>
</feature>
<dbReference type="SMART" id="SM00326">
    <property type="entry name" value="SH3"/>
    <property type="match status" value="1"/>
</dbReference>
<dbReference type="Gene3D" id="1.20.1270.60">
    <property type="entry name" value="Arfaptin homology (AH) domain/BAR domain"/>
    <property type="match status" value="1"/>
</dbReference>
<feature type="compositionally biased region" description="Polar residues" evidence="4">
    <location>
        <begin position="279"/>
        <end position="289"/>
    </location>
</feature>
<evidence type="ECO:0000256" key="2">
    <source>
        <dbReference type="PROSITE-ProRule" id="PRU00192"/>
    </source>
</evidence>
<feature type="region of interest" description="Disordered" evidence="4">
    <location>
        <begin position="467"/>
        <end position="618"/>
    </location>
</feature>
<dbReference type="GO" id="GO:0051666">
    <property type="term" value="P:actin cortical patch localization"/>
    <property type="evidence" value="ECO:0007669"/>
    <property type="project" value="InterPro"/>
</dbReference>
<feature type="compositionally biased region" description="Polar residues" evidence="4">
    <location>
        <begin position="390"/>
        <end position="400"/>
    </location>
</feature>
<gene>
    <name evidence="7" type="ORF">CYLTODRAFT_379069</name>
</gene>
<feature type="compositionally biased region" description="Basic and acidic residues" evidence="4">
    <location>
        <begin position="296"/>
        <end position="307"/>
    </location>
</feature>
<dbReference type="PRINTS" id="PR00499">
    <property type="entry name" value="P67PHOX"/>
</dbReference>
<dbReference type="PRINTS" id="PR00452">
    <property type="entry name" value="SH3DOMAIN"/>
</dbReference>
<dbReference type="InterPro" id="IPR046982">
    <property type="entry name" value="BIN3/RVS161-like"/>
</dbReference>
<feature type="compositionally biased region" description="Low complexity" evidence="4">
    <location>
        <begin position="308"/>
        <end position="317"/>
    </location>
</feature>
<sequence length="654" mass="72875">MAGKQLGKFRQWAGEVISSKDKTTVTDEFRELEQDIERRKTGAQKLLLASKSYEHVLSKKKDNEALDDPEKLLPIDTLGVIQIVHGEEFGADSTYGSSLVKLGRAHCKIATLQEAYAVTFRDTYFASLETFVGEFKEYDQQKKKLESRRLALDAALTKVDKAKKDKEKHEAEDDLERAQQRYEECGEDLRAYMHAIQENEIDMHRELTNLLDIELNFARQYHEILEEVQSEWSRTSELVAKKPEGPMHTFSRSPKPSPKLPTRSPKLPPRKPSLKRNHSSASGQEVTLDSSDDEPERPMEPLRKRSDSGATAKSGKSGKSGKHSRANSVTAPDDNARKTVSDWMDSVRRKGKFASLQDDDAVEAPTTKESHKSSSSISSALGLSRKNSSKKATGSPLTSAKSERMMIPPSLKERRVVRALYPFEGAPDELSFEAGDEILVINEVLDDWWMGKLHGKQGLFPTSYTEVISTSSTKKPPIFKRNKSGKTTEENNFAAPRDSDDDSPDEGYRTSDIEEEDAFKNRPMDVNHSPFFGGEPKGVGLGLAGASQERIAPSLSRQTAPPPPVRRTSSADLTKKTPPPPPPRRTPTSTPKMPPRKLSNSSSSLLATQTDSARDISPFDSVSDLASIRCTDFKQNPFKPKGMCSNCFEYHDVQ</sequence>
<dbReference type="Proteomes" id="UP000054007">
    <property type="component" value="Unassembled WGS sequence"/>
</dbReference>
<dbReference type="PROSITE" id="PS51021">
    <property type="entry name" value="BAR"/>
    <property type="match status" value="1"/>
</dbReference>
<feature type="compositionally biased region" description="Basic and acidic residues" evidence="4">
    <location>
        <begin position="506"/>
        <end position="525"/>
    </location>
</feature>
<evidence type="ECO:0000313" key="7">
    <source>
        <dbReference type="EMBL" id="KIY65664.1"/>
    </source>
</evidence>
<organism evidence="7 8">
    <name type="scientific">Cylindrobasidium torrendii FP15055 ss-10</name>
    <dbReference type="NCBI Taxonomy" id="1314674"/>
    <lineage>
        <taxon>Eukaryota</taxon>
        <taxon>Fungi</taxon>
        <taxon>Dikarya</taxon>
        <taxon>Basidiomycota</taxon>
        <taxon>Agaricomycotina</taxon>
        <taxon>Agaricomycetes</taxon>
        <taxon>Agaricomycetidae</taxon>
        <taxon>Agaricales</taxon>
        <taxon>Marasmiineae</taxon>
        <taxon>Physalacriaceae</taxon>
        <taxon>Cylindrobasidium</taxon>
    </lineage>
</organism>